<name>A0ABX0Y9W9_9PSED</name>
<evidence type="ECO:0000313" key="2">
    <source>
        <dbReference type="EMBL" id="NJP00042.1"/>
    </source>
</evidence>
<feature type="chain" id="PRO_5045263989" description="Lipoprotein" evidence="1">
    <location>
        <begin position="18"/>
        <end position="224"/>
    </location>
</feature>
<dbReference type="EMBL" id="JAAVJI010000002">
    <property type="protein sequence ID" value="NJP00042.1"/>
    <property type="molecule type" value="Genomic_DNA"/>
</dbReference>
<evidence type="ECO:0008006" key="4">
    <source>
        <dbReference type="Google" id="ProtNLM"/>
    </source>
</evidence>
<feature type="signal peptide" evidence="1">
    <location>
        <begin position="1"/>
        <end position="17"/>
    </location>
</feature>
<keyword evidence="3" id="KW-1185">Reference proteome</keyword>
<evidence type="ECO:0000256" key="1">
    <source>
        <dbReference type="SAM" id="SignalP"/>
    </source>
</evidence>
<comment type="caution">
    <text evidence="2">The sequence shown here is derived from an EMBL/GenBank/DDBJ whole genome shotgun (WGS) entry which is preliminary data.</text>
</comment>
<dbReference type="PROSITE" id="PS51257">
    <property type="entry name" value="PROKAR_LIPOPROTEIN"/>
    <property type="match status" value="1"/>
</dbReference>
<keyword evidence="1" id="KW-0732">Signal</keyword>
<protein>
    <recommendedName>
        <fullName evidence="4">Lipoprotein</fullName>
    </recommendedName>
</protein>
<dbReference type="Proteomes" id="UP000746535">
    <property type="component" value="Unassembled WGS sequence"/>
</dbReference>
<proteinExistence type="predicted"/>
<sequence length="224" mass="23575">MLAARSLLLATLLPVFAGCQMLGLTGDDTAPTLSGQTRMQGSLATAEGHLLFTPCTASRTFVVTDNGKTGLAEEAAAFGQQPGPLFADLRGRFDGNAVEGRPGQLNLQTLYRVEPGNGACKDPNFKLTAYAAQGKGWSAQVNTNGMKLERDGQPALAVPYVQEQLPGGATSLSTEANNQHIELWLAPQRCMEGDRVSFLTAELRVGTQVQRGCAYPGGAPADGH</sequence>
<gene>
    <name evidence="2" type="ORF">HBH25_04095</name>
</gene>
<reference evidence="2 3" key="1">
    <citation type="submission" date="2020-03" db="EMBL/GenBank/DDBJ databases">
        <authorList>
            <person name="Wang L."/>
            <person name="He N."/>
            <person name="Li Y."/>
            <person name="Fang Y."/>
            <person name="Zhang F."/>
        </authorList>
    </citation>
    <scope>NUCLEOTIDE SEQUENCE [LARGE SCALE GENOMIC DNA]</scope>
    <source>
        <strain evidence="3">hsmgli-8</strain>
    </source>
</reference>
<accession>A0ABX0Y9W9</accession>
<dbReference type="RefSeq" id="WP_168081818.1">
    <property type="nucleotide sequence ID" value="NZ_JAAVJI010000002.1"/>
</dbReference>
<evidence type="ECO:0000313" key="3">
    <source>
        <dbReference type="Proteomes" id="UP000746535"/>
    </source>
</evidence>
<organism evidence="2 3">
    <name type="scientific">Pseudomonas quercus</name>
    <dbReference type="NCBI Taxonomy" id="2722792"/>
    <lineage>
        <taxon>Bacteria</taxon>
        <taxon>Pseudomonadati</taxon>
        <taxon>Pseudomonadota</taxon>
        <taxon>Gammaproteobacteria</taxon>
        <taxon>Pseudomonadales</taxon>
        <taxon>Pseudomonadaceae</taxon>
        <taxon>Pseudomonas</taxon>
    </lineage>
</organism>